<keyword evidence="2" id="KW-0067">ATP-binding</keyword>
<evidence type="ECO:0000313" key="3">
    <source>
        <dbReference type="Proteomes" id="UP000680656"/>
    </source>
</evidence>
<evidence type="ECO:0000259" key="1">
    <source>
        <dbReference type="PROSITE" id="PS51379"/>
    </source>
</evidence>
<name>A0A8E7B036_9EURY</name>
<feature type="domain" description="4Fe-4S ferredoxin-type" evidence="1">
    <location>
        <begin position="60"/>
        <end position="88"/>
    </location>
</feature>
<dbReference type="InterPro" id="IPR017900">
    <property type="entry name" value="4Fe4S_Fe_S_CS"/>
</dbReference>
<dbReference type="Gene3D" id="3.30.70.20">
    <property type="match status" value="1"/>
</dbReference>
<organism evidence="2 3">
    <name type="scientific">Methanospirillum purgamenti</name>
    <dbReference type="NCBI Taxonomy" id="2834276"/>
    <lineage>
        <taxon>Archaea</taxon>
        <taxon>Methanobacteriati</taxon>
        <taxon>Methanobacteriota</taxon>
        <taxon>Stenosarchaea group</taxon>
        <taxon>Methanomicrobia</taxon>
        <taxon>Methanomicrobiales</taxon>
        <taxon>Methanospirillaceae</taxon>
        <taxon>Methanospirillum</taxon>
    </lineage>
</organism>
<dbReference type="PROSITE" id="PS51379">
    <property type="entry name" value="4FE4S_FER_2"/>
    <property type="match status" value="2"/>
</dbReference>
<dbReference type="SUPFAM" id="SSF52540">
    <property type="entry name" value="P-loop containing nucleoside triphosphate hydrolases"/>
    <property type="match status" value="1"/>
</dbReference>
<dbReference type="AlphaFoldDB" id="A0A8E7B036"/>
<dbReference type="KEGG" id="mrtj:KHC33_15170"/>
<gene>
    <name evidence="2" type="ORF">KHC33_15170</name>
</gene>
<keyword evidence="2" id="KW-0547">Nucleotide-binding</keyword>
<dbReference type="CDD" id="cd03110">
    <property type="entry name" value="SIMIBI_bact_arch"/>
    <property type="match status" value="1"/>
</dbReference>
<dbReference type="GO" id="GO:0005524">
    <property type="term" value="F:ATP binding"/>
    <property type="evidence" value="ECO:0007669"/>
    <property type="project" value="UniProtKB-KW"/>
</dbReference>
<dbReference type="SUPFAM" id="SSF54862">
    <property type="entry name" value="4Fe-4S ferredoxins"/>
    <property type="match status" value="1"/>
</dbReference>
<dbReference type="Proteomes" id="UP000680656">
    <property type="component" value="Chromosome"/>
</dbReference>
<protein>
    <submittedName>
        <fullName evidence="2">ATP-binding protein</fullName>
    </submittedName>
</protein>
<dbReference type="GO" id="GO:0016491">
    <property type="term" value="F:oxidoreductase activity"/>
    <property type="evidence" value="ECO:0007669"/>
    <property type="project" value="UniProtKB-ARBA"/>
</dbReference>
<dbReference type="Gene3D" id="3.40.50.300">
    <property type="entry name" value="P-loop containing nucleotide triphosphate hydrolases"/>
    <property type="match status" value="1"/>
</dbReference>
<dbReference type="InterPro" id="IPR002586">
    <property type="entry name" value="CobQ/CobB/MinD/ParA_Nub-bd_dom"/>
</dbReference>
<accession>A0A8E7B036</accession>
<feature type="domain" description="4Fe-4S ferredoxin-type" evidence="1">
    <location>
        <begin position="89"/>
        <end position="118"/>
    </location>
</feature>
<evidence type="ECO:0000313" key="2">
    <source>
        <dbReference type="EMBL" id="QVV88643.1"/>
    </source>
</evidence>
<keyword evidence="3" id="KW-1185">Reference proteome</keyword>
<dbReference type="InterPro" id="IPR017896">
    <property type="entry name" value="4Fe4S_Fe-S-bd"/>
</dbReference>
<dbReference type="InterPro" id="IPR027417">
    <property type="entry name" value="P-loop_NTPase"/>
</dbReference>
<dbReference type="EMBL" id="CP075546">
    <property type="protein sequence ID" value="QVV88643.1"/>
    <property type="molecule type" value="Genomic_DNA"/>
</dbReference>
<dbReference type="Pfam" id="PF01656">
    <property type="entry name" value="CbiA"/>
    <property type="match status" value="1"/>
</dbReference>
<sequence length="289" mass="30820">MIQVAVVSGKGGTGKTILTASLASLLPQDKVLIDADVDAANLALLLDPVDCSADEFRGMDGAFIDPGSCVGCGICAQACNFEAIQKNQDLYEVVPYRCEGCGTCVLVCPEDAVQMQPRVTGRIHYAQSHAGPLLYGSLTPGSGNSGLLVHRLRQEARVKHPDVSLVLIDGPPGIGCPLISTITGIQVAILVTEPSKSAKSDLMRLITLCRSFQVRMYLVINRYDVNEDIAKEICQIAAEKDIHLLGMIPYDLDVLKATRNGIPVSTISGHASEAIHQIAKNLSGEIDQI</sequence>
<dbReference type="RefSeq" id="WP_214419452.1">
    <property type="nucleotide sequence ID" value="NZ_CP075546.1"/>
</dbReference>
<dbReference type="Pfam" id="PF00037">
    <property type="entry name" value="Fer4"/>
    <property type="match status" value="2"/>
</dbReference>
<dbReference type="PANTHER" id="PTHR43534:SF1">
    <property type="entry name" value="4FE-4S CLUSTER CONTAINING PARA FAMILY ATPASE PROTEIN"/>
    <property type="match status" value="1"/>
</dbReference>
<dbReference type="GeneID" id="65098552"/>
<dbReference type="PANTHER" id="PTHR43534">
    <property type="entry name" value="MIND SUPERFAMILY P-LOOP ATPASE CONTAINING AN INSERTED FERREDOXIN DOMAIN"/>
    <property type="match status" value="1"/>
</dbReference>
<proteinExistence type="predicted"/>
<dbReference type="PROSITE" id="PS00198">
    <property type="entry name" value="4FE4S_FER_1"/>
    <property type="match status" value="1"/>
</dbReference>
<reference evidence="2 3" key="1">
    <citation type="submission" date="2021-05" db="EMBL/GenBank/DDBJ databases">
        <title>A novel Methanospirillum isolate from a pyrite-forming mixed culture.</title>
        <authorList>
            <person name="Bunk B."/>
            <person name="Sproer C."/>
            <person name="Spring S."/>
            <person name="Pester M."/>
        </authorList>
    </citation>
    <scope>NUCLEOTIDE SEQUENCE [LARGE SCALE GENOMIC DNA]</scope>
    <source>
        <strain evidence="2 3">J.3.6.1-F.2.7.3</strain>
    </source>
</reference>